<dbReference type="PANTHER" id="PTHR43467:SF1">
    <property type="entry name" value="PRECORRIN-6A SYNTHASE [DEACETYLATING]"/>
    <property type="match status" value="1"/>
</dbReference>
<dbReference type="NCBIfam" id="TIGR02434">
    <property type="entry name" value="CobF"/>
    <property type="match status" value="1"/>
</dbReference>
<dbReference type="Proteomes" id="UP001500839">
    <property type="component" value="Unassembled WGS sequence"/>
</dbReference>
<dbReference type="Pfam" id="PF00590">
    <property type="entry name" value="TP_methylase"/>
    <property type="match status" value="1"/>
</dbReference>
<feature type="domain" description="Tetrapyrrole methylase" evidence="6">
    <location>
        <begin position="13"/>
        <end position="237"/>
    </location>
</feature>
<reference evidence="8" key="1">
    <citation type="journal article" date="2019" name="Int. J. Syst. Evol. Microbiol.">
        <title>The Global Catalogue of Microorganisms (GCM) 10K type strain sequencing project: providing services to taxonomists for standard genome sequencing and annotation.</title>
        <authorList>
            <consortium name="The Broad Institute Genomics Platform"/>
            <consortium name="The Broad Institute Genome Sequencing Center for Infectious Disease"/>
            <person name="Wu L."/>
            <person name="Ma J."/>
        </authorList>
    </citation>
    <scope>NUCLEOTIDE SEQUENCE [LARGE SCALE GENOMIC DNA]</scope>
    <source>
        <strain evidence="8">JCM 18542</strain>
    </source>
</reference>
<evidence type="ECO:0000313" key="8">
    <source>
        <dbReference type="Proteomes" id="UP001500839"/>
    </source>
</evidence>
<dbReference type="InterPro" id="IPR012797">
    <property type="entry name" value="CobF"/>
</dbReference>
<evidence type="ECO:0000256" key="4">
    <source>
        <dbReference type="ARBA" id="ARBA00022679"/>
    </source>
</evidence>
<dbReference type="InterPro" id="IPR014777">
    <property type="entry name" value="4pyrrole_Mease_sub1"/>
</dbReference>
<dbReference type="Gene3D" id="3.30.950.10">
    <property type="entry name" value="Methyltransferase, Cobalt-precorrin-4 Transmethylase, Domain 2"/>
    <property type="match status" value="1"/>
</dbReference>
<dbReference type="EMBL" id="BAABKQ010000001">
    <property type="protein sequence ID" value="GAA4821253.1"/>
    <property type="molecule type" value="Genomic_DNA"/>
</dbReference>
<evidence type="ECO:0000256" key="3">
    <source>
        <dbReference type="ARBA" id="ARBA00022603"/>
    </source>
</evidence>
<evidence type="ECO:0000256" key="5">
    <source>
        <dbReference type="ARBA" id="ARBA00022691"/>
    </source>
</evidence>
<evidence type="ECO:0000313" key="7">
    <source>
        <dbReference type="EMBL" id="GAA4821253.1"/>
    </source>
</evidence>
<comment type="caution">
    <text evidence="7">The sequence shown here is derived from an EMBL/GenBank/DDBJ whole genome shotgun (WGS) entry which is preliminary data.</text>
</comment>
<keyword evidence="8" id="KW-1185">Reference proteome</keyword>
<comment type="pathway">
    <text evidence="1">Cofactor biosynthesis; adenosylcobalamin biosynthesis.</text>
</comment>
<dbReference type="InterPro" id="IPR035996">
    <property type="entry name" value="4pyrrol_Methylase_sf"/>
</dbReference>
<gene>
    <name evidence="7" type="primary">cobF</name>
    <name evidence="7" type="ORF">GCM10023353_31820</name>
</gene>
<dbReference type="PIRSF" id="PIRSF036525">
    <property type="entry name" value="CobF"/>
    <property type="match status" value="1"/>
</dbReference>
<keyword evidence="5" id="KW-0949">S-adenosyl-L-methionine</keyword>
<keyword evidence="2" id="KW-0169">Cobalamin biosynthesis</keyword>
<evidence type="ECO:0000256" key="2">
    <source>
        <dbReference type="ARBA" id="ARBA00022573"/>
    </source>
</evidence>
<dbReference type="Gene3D" id="3.40.1010.10">
    <property type="entry name" value="Cobalt-precorrin-4 Transmethylase, Domain 1"/>
    <property type="match status" value="1"/>
</dbReference>
<keyword evidence="4" id="KW-0808">Transferase</keyword>
<dbReference type="SUPFAM" id="SSF53790">
    <property type="entry name" value="Tetrapyrrole methylase"/>
    <property type="match status" value="1"/>
</dbReference>
<dbReference type="InterPro" id="IPR014776">
    <property type="entry name" value="4pyrrole_Mease_sub2"/>
</dbReference>
<dbReference type="CDD" id="cd11643">
    <property type="entry name" value="Precorrin-6A-synthase"/>
    <property type="match status" value="1"/>
</dbReference>
<name>A0ABP9CWQ1_9ACTN</name>
<keyword evidence="3" id="KW-0489">Methyltransferase</keyword>
<sequence>MTGHAHGRRRALVVGIGAGGLDQVTVEAVRALNAADVFLVTDKDGSGGAAGAGDLVRLREAVIARHRTDPERRIVRVADPPRNRAPRDDAEYAAAVRDWHAARARAWADALTEALPDGGTAVVPVWGDPALYDSAVRVLEQARGLGADLEYEVIPGVSSLTLLAARHRLVLNRIGGAVLVTTGRRLAADAAGGTDDLAVMLDGGLACADLPGEWEIHWGANLGTDDEELVAGPLAEVLPAIRAARTRAKAARGWVMDVYLLRRI</sequence>
<protein>
    <submittedName>
        <fullName evidence="7">Precorrin-6A synthase (Deacetylating)</fullName>
    </submittedName>
</protein>
<dbReference type="InterPro" id="IPR000878">
    <property type="entry name" value="4pyrrol_Mease"/>
</dbReference>
<dbReference type="PANTHER" id="PTHR43467">
    <property type="entry name" value="COBALT-PRECORRIN-2 C(20)-METHYLTRANSFERASE"/>
    <property type="match status" value="1"/>
</dbReference>
<accession>A0ABP9CWQ1</accession>
<dbReference type="RefSeq" id="WP_200173290.1">
    <property type="nucleotide sequence ID" value="NZ_BAABKQ010000001.1"/>
</dbReference>
<organism evidence="7 8">
    <name type="scientific">Tomitella cavernea</name>
    <dbReference type="NCBI Taxonomy" id="1387982"/>
    <lineage>
        <taxon>Bacteria</taxon>
        <taxon>Bacillati</taxon>
        <taxon>Actinomycetota</taxon>
        <taxon>Actinomycetes</taxon>
        <taxon>Mycobacteriales</taxon>
        <taxon>Tomitella</taxon>
    </lineage>
</organism>
<evidence type="ECO:0000256" key="1">
    <source>
        <dbReference type="ARBA" id="ARBA00004953"/>
    </source>
</evidence>
<evidence type="ECO:0000259" key="6">
    <source>
        <dbReference type="Pfam" id="PF00590"/>
    </source>
</evidence>
<proteinExistence type="predicted"/>